<comment type="caution">
    <text evidence="1">The sequence shown here is derived from an EMBL/GenBank/DDBJ whole genome shotgun (WGS) entry which is preliminary data.</text>
</comment>
<name>A0AAV4SLB9_9ARAC</name>
<reference evidence="1 2" key="1">
    <citation type="submission" date="2021-06" db="EMBL/GenBank/DDBJ databases">
        <title>Caerostris darwini draft genome.</title>
        <authorList>
            <person name="Kono N."/>
            <person name="Arakawa K."/>
        </authorList>
    </citation>
    <scope>NUCLEOTIDE SEQUENCE [LARGE SCALE GENOMIC DNA]</scope>
</reference>
<sequence>MVTTPSGGRDAKKHLLNPISFFPPTSKKSSDLLGRATNRFPVYSLFPATKTFVLFHRKTTCSSLHTVRRHLPSASEQDKRFLVNGTLEILTN</sequence>
<proteinExistence type="predicted"/>
<accession>A0AAV4SLB9</accession>
<keyword evidence="2" id="KW-1185">Reference proteome</keyword>
<gene>
    <name evidence="1" type="ORF">CDAR_440011</name>
</gene>
<evidence type="ECO:0000313" key="1">
    <source>
        <dbReference type="EMBL" id="GIY33107.1"/>
    </source>
</evidence>
<organism evidence="1 2">
    <name type="scientific">Caerostris darwini</name>
    <dbReference type="NCBI Taxonomy" id="1538125"/>
    <lineage>
        <taxon>Eukaryota</taxon>
        <taxon>Metazoa</taxon>
        <taxon>Ecdysozoa</taxon>
        <taxon>Arthropoda</taxon>
        <taxon>Chelicerata</taxon>
        <taxon>Arachnida</taxon>
        <taxon>Araneae</taxon>
        <taxon>Araneomorphae</taxon>
        <taxon>Entelegynae</taxon>
        <taxon>Araneoidea</taxon>
        <taxon>Araneidae</taxon>
        <taxon>Caerostris</taxon>
    </lineage>
</organism>
<evidence type="ECO:0000313" key="2">
    <source>
        <dbReference type="Proteomes" id="UP001054837"/>
    </source>
</evidence>
<protein>
    <submittedName>
        <fullName evidence="1">Uncharacterized protein</fullName>
    </submittedName>
</protein>
<dbReference type="Proteomes" id="UP001054837">
    <property type="component" value="Unassembled WGS sequence"/>
</dbReference>
<dbReference type="EMBL" id="BPLQ01007901">
    <property type="protein sequence ID" value="GIY33107.1"/>
    <property type="molecule type" value="Genomic_DNA"/>
</dbReference>
<dbReference type="AlphaFoldDB" id="A0AAV4SLB9"/>